<dbReference type="Gene3D" id="3.30.70.3400">
    <property type="match status" value="1"/>
</dbReference>
<dbReference type="Gene3D" id="3.30.1360.200">
    <property type="match status" value="1"/>
</dbReference>
<proteinExistence type="inferred from homology"/>
<gene>
    <name evidence="9" type="primary">secD</name>
    <name evidence="13" type="ORF">HELGO_WM8298</name>
</gene>
<dbReference type="InterPro" id="IPR001036">
    <property type="entry name" value="Acrflvin-R"/>
</dbReference>
<dbReference type="GO" id="GO:0043952">
    <property type="term" value="P:protein transport by the Sec complex"/>
    <property type="evidence" value="ECO:0007669"/>
    <property type="project" value="UniProtKB-UniRule"/>
</dbReference>
<keyword evidence="4 9" id="KW-0812">Transmembrane</keyword>
<keyword evidence="8 9" id="KW-0472">Membrane</keyword>
<dbReference type="Pfam" id="PF22599">
    <property type="entry name" value="SecDF_P1_head"/>
    <property type="match status" value="1"/>
</dbReference>
<dbReference type="HAMAP" id="MF_01463_B">
    <property type="entry name" value="SecD_B"/>
    <property type="match status" value="1"/>
</dbReference>
<evidence type="ECO:0000256" key="4">
    <source>
        <dbReference type="ARBA" id="ARBA00022692"/>
    </source>
</evidence>
<evidence type="ECO:0000259" key="12">
    <source>
        <dbReference type="Pfam" id="PF22599"/>
    </source>
</evidence>
<evidence type="ECO:0000313" key="13">
    <source>
        <dbReference type="EMBL" id="CAA6814647.1"/>
    </source>
</evidence>
<dbReference type="FunFam" id="1.20.1640.10:FF:000004">
    <property type="entry name" value="Protein translocase subunit SecD"/>
    <property type="match status" value="1"/>
</dbReference>
<feature type="domain" description="SecDF P1 head subdomain" evidence="12">
    <location>
        <begin position="222"/>
        <end position="327"/>
    </location>
</feature>
<feature type="transmembrane region" description="Helical" evidence="9">
    <location>
        <begin position="346"/>
        <end position="366"/>
    </location>
</feature>
<evidence type="ECO:0000259" key="11">
    <source>
        <dbReference type="Pfam" id="PF21760"/>
    </source>
</evidence>
<comment type="caution">
    <text evidence="9">Lacks conserved residue(s) required for the propagation of feature annotation.</text>
</comment>
<feature type="domain" description="Protein translocase subunit SecDF P1" evidence="11">
    <location>
        <begin position="134"/>
        <end position="196"/>
    </location>
</feature>
<dbReference type="Gene3D" id="1.20.1640.10">
    <property type="entry name" value="Multidrug efflux transporter AcrB transmembrane domain"/>
    <property type="match status" value="1"/>
</dbReference>
<feature type="domain" description="Protein export membrane protein SecD/SecF C-terminal" evidence="10">
    <location>
        <begin position="333"/>
        <end position="496"/>
    </location>
</feature>
<comment type="function">
    <text evidence="9">Part of the Sec protein translocase complex. Interacts with the SecYEG preprotein conducting channel. SecDF uses the proton motive force (PMF) to complete protein translocation after the ATP-dependent function of SecA.</text>
</comment>
<evidence type="ECO:0000256" key="3">
    <source>
        <dbReference type="ARBA" id="ARBA00022475"/>
    </source>
</evidence>
<dbReference type="InterPro" id="IPR054384">
    <property type="entry name" value="SecDF_P1_head"/>
</dbReference>
<dbReference type="EMBL" id="CACVAW010000061">
    <property type="protein sequence ID" value="CAA6814647.1"/>
    <property type="molecule type" value="Genomic_DNA"/>
</dbReference>
<organism evidence="13">
    <name type="scientific">uncultured Campylobacterales bacterium</name>
    <dbReference type="NCBI Taxonomy" id="352960"/>
    <lineage>
        <taxon>Bacteria</taxon>
        <taxon>Pseudomonadati</taxon>
        <taxon>Campylobacterota</taxon>
        <taxon>Epsilonproteobacteria</taxon>
        <taxon>Campylobacterales</taxon>
        <taxon>environmental samples</taxon>
    </lineage>
</organism>
<evidence type="ECO:0000256" key="2">
    <source>
        <dbReference type="ARBA" id="ARBA00022448"/>
    </source>
</evidence>
<keyword evidence="3 9" id="KW-1003">Cell membrane</keyword>
<dbReference type="PANTHER" id="PTHR30081">
    <property type="entry name" value="PROTEIN-EXPORT MEMBRANE PROTEIN SEC"/>
    <property type="match status" value="1"/>
</dbReference>
<dbReference type="InterPro" id="IPR022813">
    <property type="entry name" value="SecD/SecF_arch_bac"/>
</dbReference>
<feature type="transmembrane region" description="Helical" evidence="9">
    <location>
        <begin position="373"/>
        <end position="393"/>
    </location>
</feature>
<protein>
    <recommendedName>
        <fullName evidence="9">Protein translocase subunit SecD</fullName>
    </recommendedName>
</protein>
<dbReference type="InterPro" id="IPR055344">
    <property type="entry name" value="SecD_SecF_C_bact"/>
</dbReference>
<dbReference type="SUPFAM" id="SSF82866">
    <property type="entry name" value="Multidrug efflux transporter AcrB transmembrane domain"/>
    <property type="match status" value="1"/>
</dbReference>
<keyword evidence="6 9" id="KW-1133">Transmembrane helix</keyword>
<evidence type="ECO:0000256" key="1">
    <source>
        <dbReference type="ARBA" id="ARBA00004651"/>
    </source>
</evidence>
<comment type="similarity">
    <text evidence="9">Belongs to the SecD/SecF family. SecD subfamily.</text>
</comment>
<dbReference type="PANTHER" id="PTHR30081:SF1">
    <property type="entry name" value="PROTEIN TRANSLOCASE SUBUNIT SECD"/>
    <property type="match status" value="1"/>
</dbReference>
<evidence type="ECO:0000256" key="5">
    <source>
        <dbReference type="ARBA" id="ARBA00022927"/>
    </source>
</evidence>
<dbReference type="InterPro" id="IPR048631">
    <property type="entry name" value="SecD_1st"/>
</dbReference>
<evidence type="ECO:0000259" key="10">
    <source>
        <dbReference type="Pfam" id="PF02355"/>
    </source>
</evidence>
<dbReference type="Pfam" id="PF02355">
    <property type="entry name" value="SecD_SecF_C"/>
    <property type="match status" value="1"/>
</dbReference>
<keyword evidence="5 9" id="KW-0653">Protein transport</keyword>
<sequence>MNFRIVLFAITFIFGIVFSLPSLTNMEGKKINLGLDLQGGINMLLGIKDEEAIKSKLKSVATGIKYSCQDEEIYIDDLRVNDSIISFELLDNDEKANLDKLLGEYKGVLISQDNNIYKIKFTEQEKLDIKEFALNQAIDTIRNRLNQFGLSEPVVARQGKDKILVEIAGVKTPAEEKRIRELIAAPSHLQLMAVDEPRADQVYDISEKKLSEFNNIILPDISDENLKYLVKELPIVEGDMLTDARVEFDQQNRPMIGFSLNSIGAKIFANFTENNIGNRLAVVLDNKVYSAPTVQARIAGSGQITGQFSLEEARDVAVALRSGALLAPIVLLEKRSVGPSLGSDSINAGMISLLIGFLMVIIFMLVYYKTSGLISNLALISNLFIILAVMAFFGATLTLPGMAGIVLTVGMAVDANVIINERIREFLREGKSIKQSIKEGYENAFSAIFDANITTLLVAIILYGYGTGPIKGFAITISIGILASMLTAIVGTRGIYQLFEKRIKNSNLWFGIKVVK</sequence>
<feature type="transmembrane region" description="Helical" evidence="9">
    <location>
        <begin position="472"/>
        <end position="496"/>
    </location>
</feature>
<evidence type="ECO:0000256" key="6">
    <source>
        <dbReference type="ARBA" id="ARBA00022989"/>
    </source>
</evidence>
<dbReference type="GO" id="GO:0005886">
    <property type="term" value="C:plasma membrane"/>
    <property type="evidence" value="ECO:0007669"/>
    <property type="project" value="UniProtKB-SubCell"/>
</dbReference>
<dbReference type="Pfam" id="PF21760">
    <property type="entry name" value="SecD_1st"/>
    <property type="match status" value="1"/>
</dbReference>
<keyword evidence="2 9" id="KW-0813">Transport</keyword>
<comment type="subunit">
    <text evidence="9">Forms a complex with SecF. Part of the essential Sec protein translocation apparatus which comprises SecA, SecYEG and auxiliary proteins SecDF. Other proteins may also be involved.</text>
</comment>
<dbReference type="InterPro" id="IPR048634">
    <property type="entry name" value="SecD_SecF_C"/>
</dbReference>
<dbReference type="NCBIfam" id="TIGR01129">
    <property type="entry name" value="secD"/>
    <property type="match status" value="1"/>
</dbReference>
<evidence type="ECO:0000256" key="9">
    <source>
        <dbReference type="HAMAP-Rule" id="MF_01463"/>
    </source>
</evidence>
<feature type="transmembrane region" description="Helical" evidence="9">
    <location>
        <begin position="440"/>
        <end position="466"/>
    </location>
</feature>
<comment type="subcellular location">
    <subcellularLocation>
        <location evidence="1 9">Cell membrane</location>
        <topology evidence="1 9">Multi-pass membrane protein</topology>
    </subcellularLocation>
</comment>
<name>A0A6S6TDY1_9BACT</name>
<dbReference type="AlphaFoldDB" id="A0A6S6TDY1"/>
<dbReference type="InterPro" id="IPR005791">
    <property type="entry name" value="SecD"/>
</dbReference>
<evidence type="ECO:0000256" key="7">
    <source>
        <dbReference type="ARBA" id="ARBA00023010"/>
    </source>
</evidence>
<keyword evidence="7 9" id="KW-0811">Translocation</keyword>
<dbReference type="GO" id="GO:0065002">
    <property type="term" value="P:intracellular protein transmembrane transport"/>
    <property type="evidence" value="ECO:0007669"/>
    <property type="project" value="UniProtKB-UniRule"/>
</dbReference>
<dbReference type="GO" id="GO:0006605">
    <property type="term" value="P:protein targeting"/>
    <property type="evidence" value="ECO:0007669"/>
    <property type="project" value="UniProtKB-UniRule"/>
</dbReference>
<accession>A0A6S6TDY1</accession>
<reference evidence="13" key="1">
    <citation type="submission" date="2020-01" db="EMBL/GenBank/DDBJ databases">
        <authorList>
            <person name="Meier V. D."/>
            <person name="Meier V D."/>
        </authorList>
    </citation>
    <scope>NUCLEOTIDE SEQUENCE</scope>
    <source>
        <strain evidence="13">HLG_WM_MAG_12</strain>
    </source>
</reference>
<dbReference type="GO" id="GO:0015450">
    <property type="term" value="F:protein-transporting ATPase activity"/>
    <property type="evidence" value="ECO:0007669"/>
    <property type="project" value="InterPro"/>
</dbReference>
<dbReference type="PRINTS" id="PR00702">
    <property type="entry name" value="ACRIFLAVINRP"/>
</dbReference>
<dbReference type="NCBIfam" id="TIGR00916">
    <property type="entry name" value="2A0604s01"/>
    <property type="match status" value="1"/>
</dbReference>
<evidence type="ECO:0000256" key="8">
    <source>
        <dbReference type="ARBA" id="ARBA00023136"/>
    </source>
</evidence>
<feature type="transmembrane region" description="Helical" evidence="9">
    <location>
        <begin position="399"/>
        <end position="419"/>
    </location>
</feature>